<dbReference type="EMBL" id="CM002924">
    <property type="protein sequence ID" value="KGN58403.1"/>
    <property type="molecule type" value="Genomic_DNA"/>
</dbReference>
<protein>
    <submittedName>
        <fullName evidence="1">Uncharacterized protein</fullName>
    </submittedName>
</protein>
<name>A0A0A0L981_CUCSA</name>
<accession>A0A0A0L981</accession>
<reference evidence="1 2" key="3">
    <citation type="journal article" date="2010" name="BMC Genomics">
        <title>Transcriptome sequencing and comparative analysis of cucumber flowers with different sex types.</title>
        <authorList>
            <person name="Guo S."/>
            <person name="Zheng Y."/>
            <person name="Joung J.G."/>
            <person name="Liu S."/>
            <person name="Zhang Z."/>
            <person name="Crasta O.R."/>
            <person name="Sobral B.W."/>
            <person name="Xu Y."/>
            <person name="Huang S."/>
            <person name="Fei Z."/>
        </authorList>
    </citation>
    <scope>NUCLEOTIDE SEQUENCE [LARGE SCALE GENOMIC DNA]</scope>
    <source>
        <strain evidence="2">cv. 9930</strain>
    </source>
</reference>
<evidence type="ECO:0000313" key="2">
    <source>
        <dbReference type="Proteomes" id="UP000029981"/>
    </source>
</evidence>
<sequence>MTVQGIINGGEEGKQMERRTATNMKGALNPNRKIKRMRILRERRQAQRLGNVDDSLYVPRGCQRGLFGRLTRMKEYSWSHVARGYVA</sequence>
<organism evidence="1 2">
    <name type="scientific">Cucumis sativus</name>
    <name type="common">Cucumber</name>
    <dbReference type="NCBI Taxonomy" id="3659"/>
    <lineage>
        <taxon>Eukaryota</taxon>
        <taxon>Viridiplantae</taxon>
        <taxon>Streptophyta</taxon>
        <taxon>Embryophyta</taxon>
        <taxon>Tracheophyta</taxon>
        <taxon>Spermatophyta</taxon>
        <taxon>Magnoliopsida</taxon>
        <taxon>eudicotyledons</taxon>
        <taxon>Gunneridae</taxon>
        <taxon>Pentapetalae</taxon>
        <taxon>rosids</taxon>
        <taxon>fabids</taxon>
        <taxon>Cucurbitales</taxon>
        <taxon>Cucurbitaceae</taxon>
        <taxon>Benincaseae</taxon>
        <taxon>Cucumis</taxon>
    </lineage>
</organism>
<reference evidence="1 2" key="1">
    <citation type="journal article" date="2009" name="Nat. Genet.">
        <title>The genome of the cucumber, Cucumis sativus L.</title>
        <authorList>
            <person name="Huang S."/>
            <person name="Li R."/>
            <person name="Zhang Z."/>
            <person name="Li L."/>
            <person name="Gu X."/>
            <person name="Fan W."/>
            <person name="Lucas W.J."/>
            <person name="Wang X."/>
            <person name="Xie B."/>
            <person name="Ni P."/>
            <person name="Ren Y."/>
            <person name="Zhu H."/>
            <person name="Li J."/>
            <person name="Lin K."/>
            <person name="Jin W."/>
            <person name="Fei Z."/>
            <person name="Li G."/>
            <person name="Staub J."/>
            <person name="Kilian A."/>
            <person name="van der Vossen E.A."/>
            <person name="Wu Y."/>
            <person name="Guo J."/>
            <person name="He J."/>
            <person name="Jia Z."/>
            <person name="Ren Y."/>
            <person name="Tian G."/>
            <person name="Lu Y."/>
            <person name="Ruan J."/>
            <person name="Qian W."/>
            <person name="Wang M."/>
            <person name="Huang Q."/>
            <person name="Li B."/>
            <person name="Xuan Z."/>
            <person name="Cao J."/>
            <person name="Asan"/>
            <person name="Wu Z."/>
            <person name="Zhang J."/>
            <person name="Cai Q."/>
            <person name="Bai Y."/>
            <person name="Zhao B."/>
            <person name="Han Y."/>
            <person name="Li Y."/>
            <person name="Li X."/>
            <person name="Wang S."/>
            <person name="Shi Q."/>
            <person name="Liu S."/>
            <person name="Cho W.K."/>
            <person name="Kim J.Y."/>
            <person name="Xu Y."/>
            <person name="Heller-Uszynska K."/>
            <person name="Miao H."/>
            <person name="Cheng Z."/>
            <person name="Zhang S."/>
            <person name="Wu J."/>
            <person name="Yang Y."/>
            <person name="Kang H."/>
            <person name="Li M."/>
            <person name="Liang H."/>
            <person name="Ren X."/>
            <person name="Shi Z."/>
            <person name="Wen M."/>
            <person name="Jian M."/>
            <person name="Yang H."/>
            <person name="Zhang G."/>
            <person name="Yang Z."/>
            <person name="Chen R."/>
            <person name="Liu S."/>
            <person name="Li J."/>
            <person name="Ma L."/>
            <person name="Liu H."/>
            <person name="Zhou Y."/>
            <person name="Zhao J."/>
            <person name="Fang X."/>
            <person name="Li G."/>
            <person name="Fang L."/>
            <person name="Li Y."/>
            <person name="Liu D."/>
            <person name="Zheng H."/>
            <person name="Zhang Y."/>
            <person name="Qin N."/>
            <person name="Li Z."/>
            <person name="Yang G."/>
            <person name="Yang S."/>
            <person name="Bolund L."/>
            <person name="Kristiansen K."/>
            <person name="Zheng H."/>
            <person name="Li S."/>
            <person name="Zhang X."/>
            <person name="Yang H."/>
            <person name="Wang J."/>
            <person name="Sun R."/>
            <person name="Zhang B."/>
            <person name="Jiang S."/>
            <person name="Wang J."/>
            <person name="Du Y."/>
            <person name="Li S."/>
        </authorList>
    </citation>
    <scope>NUCLEOTIDE SEQUENCE [LARGE SCALE GENOMIC DNA]</scope>
    <source>
        <strain evidence="2">cv. 9930</strain>
    </source>
</reference>
<dbReference type="Gramene" id="KGN58403">
    <property type="protein sequence ID" value="KGN58403"/>
    <property type="gene ID" value="Csa_3G638000"/>
</dbReference>
<dbReference type="Proteomes" id="UP000029981">
    <property type="component" value="Chromosome 3"/>
</dbReference>
<reference evidence="1 2" key="2">
    <citation type="journal article" date="2009" name="PLoS ONE">
        <title>An integrated genetic and cytogenetic map of the cucumber genome.</title>
        <authorList>
            <person name="Ren Y."/>
            <person name="Zhang Z."/>
            <person name="Liu J."/>
            <person name="Staub J.E."/>
            <person name="Han Y."/>
            <person name="Cheng Z."/>
            <person name="Li X."/>
            <person name="Lu J."/>
            <person name="Miao H."/>
            <person name="Kang H."/>
            <person name="Xie B."/>
            <person name="Gu X."/>
            <person name="Wang X."/>
            <person name="Du Y."/>
            <person name="Jin W."/>
            <person name="Huang S."/>
        </authorList>
    </citation>
    <scope>NUCLEOTIDE SEQUENCE [LARGE SCALE GENOMIC DNA]</scope>
    <source>
        <strain evidence="2">cv. 9930</strain>
    </source>
</reference>
<keyword evidence="2" id="KW-1185">Reference proteome</keyword>
<gene>
    <name evidence="1" type="ORF">Csa_3G638000</name>
</gene>
<dbReference type="AlphaFoldDB" id="A0A0A0L981"/>
<proteinExistence type="predicted"/>
<evidence type="ECO:0000313" key="1">
    <source>
        <dbReference type="EMBL" id="KGN58403.1"/>
    </source>
</evidence>
<reference evidence="1 2" key="4">
    <citation type="journal article" date="2011" name="BMC Genomics">
        <title>RNA-Seq improves annotation of protein-coding genes in the cucumber genome.</title>
        <authorList>
            <person name="Li Z."/>
            <person name="Zhang Z."/>
            <person name="Yan P."/>
            <person name="Huang S."/>
            <person name="Fei Z."/>
            <person name="Lin K."/>
        </authorList>
    </citation>
    <scope>NUCLEOTIDE SEQUENCE [LARGE SCALE GENOMIC DNA]</scope>
    <source>
        <strain evidence="2">cv. 9930</strain>
    </source>
</reference>